<evidence type="ECO:0000256" key="8">
    <source>
        <dbReference type="ARBA" id="ARBA00023157"/>
    </source>
</evidence>
<comment type="similarity">
    <text evidence="1 10">Belongs to the small Tim family.</text>
</comment>
<evidence type="ECO:0000256" key="5">
    <source>
        <dbReference type="ARBA" id="ARBA00022927"/>
    </source>
</evidence>
<comment type="function">
    <text evidence="10">Mitochondrial intermembrane chaperone that participates in the import and insertion of some multi-pass transmembrane proteins into the mitochondrial inner membrane. Also required for the transfer of beta-barrel precursors from the TOM complex to the sorting and assembly machinery (SAM complex) of the outer membrane. Acts as a chaperone-like protein that protects the hydrophobic precursors from aggregation and guide them through the mitochondrial intermembrane space.</text>
</comment>
<keyword evidence="10" id="KW-0472">Membrane</keyword>
<keyword evidence="7 10" id="KW-0496">Mitochondrion</keyword>
<dbReference type="InterPro" id="IPR004217">
    <property type="entry name" value="Tim10-like"/>
</dbReference>
<feature type="domain" description="Tim10-like" evidence="11">
    <location>
        <begin position="41"/>
        <end position="102"/>
    </location>
</feature>
<evidence type="ECO:0000256" key="9">
    <source>
        <dbReference type="ARBA" id="ARBA00025311"/>
    </source>
</evidence>
<reference evidence="12 13" key="1">
    <citation type="submission" date="2022-01" db="EMBL/GenBank/DDBJ databases">
        <title>A chromosomal length assembly of Cordylochernes scorpioides.</title>
        <authorList>
            <person name="Zeh D."/>
            <person name="Zeh J."/>
        </authorList>
    </citation>
    <scope>NUCLEOTIDE SEQUENCE [LARGE SCALE GENOMIC DNA]</scope>
    <source>
        <strain evidence="12">IN4F17</strain>
        <tissue evidence="12">Whole Body</tissue>
    </source>
</reference>
<comment type="subunit">
    <text evidence="10">Heterohexamer.</text>
</comment>
<keyword evidence="3" id="KW-0479">Metal-binding</keyword>
<sequence length="120" mass="13667">MSTSREGKEWYNDQEVGTWPDPNLVFSTVADLPLDASKMKLINDLEIEMMTDLYTRMSSSCQRKCISTRYKEGDLTKGEAVCLDRCVAKYFEVHDRIGQHLQTVTTQNQAIATPDNSKVQ</sequence>
<dbReference type="Proteomes" id="UP001235939">
    <property type="component" value="Chromosome 01"/>
</dbReference>
<evidence type="ECO:0000256" key="10">
    <source>
        <dbReference type="RuleBase" id="RU367043"/>
    </source>
</evidence>
<dbReference type="Pfam" id="PF02953">
    <property type="entry name" value="zf-Tim10_DDP"/>
    <property type="match status" value="1"/>
</dbReference>
<dbReference type="PANTHER" id="PTHR11038">
    <property type="entry name" value="MITOCHONDRIAL IMPORT INNER MEMBRANE TRANSLOCASE SUBUNIT TIM10"/>
    <property type="match status" value="1"/>
</dbReference>
<protein>
    <recommendedName>
        <fullName evidence="10">Mitochondrial import inner membrane translocase subunit</fullName>
    </recommendedName>
</protein>
<keyword evidence="2 10" id="KW-0813">Transport</keyword>
<proteinExistence type="inferred from homology"/>
<evidence type="ECO:0000259" key="11">
    <source>
        <dbReference type="Pfam" id="PF02953"/>
    </source>
</evidence>
<dbReference type="EMBL" id="CP092863">
    <property type="protein sequence ID" value="UYV60443.1"/>
    <property type="molecule type" value="Genomic_DNA"/>
</dbReference>
<comment type="function">
    <text evidence="9">Mitochondrial intermembrane chaperone that participates in the import and insertion of multi-pass transmembrane proteins into the mitochondrial inner membrane. May also be required for the transfer of beta-barrel precursors from the TOM complex to the sorting and assembly machinery (SAM complex) of the outer membrane. Acts as a chaperone-like protein that protects the hydrophobic precursors from aggregation and guide them through the mitochondrial intermembrane space.</text>
</comment>
<keyword evidence="8 10" id="KW-1015">Disulfide bond</keyword>
<evidence type="ECO:0000256" key="4">
    <source>
        <dbReference type="ARBA" id="ARBA00022833"/>
    </source>
</evidence>
<keyword evidence="10" id="KW-0999">Mitochondrion inner membrane</keyword>
<gene>
    <name evidence="12" type="ORF">LAZ67_1001170</name>
</gene>
<organism evidence="12 13">
    <name type="scientific">Cordylochernes scorpioides</name>
    <dbReference type="NCBI Taxonomy" id="51811"/>
    <lineage>
        <taxon>Eukaryota</taxon>
        <taxon>Metazoa</taxon>
        <taxon>Ecdysozoa</taxon>
        <taxon>Arthropoda</taxon>
        <taxon>Chelicerata</taxon>
        <taxon>Arachnida</taxon>
        <taxon>Pseudoscorpiones</taxon>
        <taxon>Cheliferoidea</taxon>
        <taxon>Chernetidae</taxon>
        <taxon>Cordylochernes</taxon>
    </lineage>
</organism>
<evidence type="ECO:0000256" key="3">
    <source>
        <dbReference type="ARBA" id="ARBA00022723"/>
    </source>
</evidence>
<evidence type="ECO:0000313" key="13">
    <source>
        <dbReference type="Proteomes" id="UP001235939"/>
    </source>
</evidence>
<keyword evidence="5 10" id="KW-0653">Protein transport</keyword>
<evidence type="ECO:0000256" key="6">
    <source>
        <dbReference type="ARBA" id="ARBA00023010"/>
    </source>
</evidence>
<dbReference type="Gene3D" id="1.10.287.810">
    <property type="entry name" value="Mitochondrial import inner membrane translocase subunit tim13 like domains"/>
    <property type="match status" value="1"/>
</dbReference>
<evidence type="ECO:0000256" key="2">
    <source>
        <dbReference type="ARBA" id="ARBA00022448"/>
    </source>
</evidence>
<dbReference type="PANTHER" id="PTHR11038:SF16">
    <property type="entry name" value="MITOCHONDRIAL IMPORT INNER MEMBRANE TRANSLOCASE SUBUNIT TIM10"/>
    <property type="match status" value="1"/>
</dbReference>
<evidence type="ECO:0000313" key="12">
    <source>
        <dbReference type="EMBL" id="UYV60443.1"/>
    </source>
</evidence>
<accession>A0ABY6JWK2</accession>
<comment type="subcellular location">
    <subcellularLocation>
        <location evidence="10">Mitochondrion inner membrane</location>
        <topology evidence="10">Peripheral membrane protein</topology>
        <orientation evidence="10">Intermembrane side</orientation>
    </subcellularLocation>
</comment>
<keyword evidence="10" id="KW-0143">Chaperone</keyword>
<name>A0ABY6JWK2_9ARAC</name>
<dbReference type="InterPro" id="IPR035427">
    <property type="entry name" value="Tim10-like_dom_sf"/>
</dbReference>
<keyword evidence="4" id="KW-0862">Zinc</keyword>
<comment type="domain">
    <text evidence="10">The twin CX3C motif contains 4 conserved Cys residues that form 2 disulfide bonds in the mitochondrial intermembrane space.</text>
</comment>
<dbReference type="SUPFAM" id="SSF144122">
    <property type="entry name" value="Tim10-like"/>
    <property type="match status" value="1"/>
</dbReference>
<evidence type="ECO:0000256" key="7">
    <source>
        <dbReference type="ARBA" id="ARBA00023128"/>
    </source>
</evidence>
<keyword evidence="6 10" id="KW-0811">Translocation</keyword>
<keyword evidence="13" id="KW-1185">Reference proteome</keyword>
<evidence type="ECO:0000256" key="1">
    <source>
        <dbReference type="ARBA" id="ARBA00006720"/>
    </source>
</evidence>